<accession>A0A6H2C4W1</accession>
<keyword evidence="2" id="KW-0732">Signal</keyword>
<dbReference type="Gene3D" id="2.60.40.3500">
    <property type="match status" value="1"/>
</dbReference>
<keyword evidence="1" id="KW-0378">Hydrolase</keyword>
<evidence type="ECO:0000313" key="5">
    <source>
        <dbReference type="Proteomes" id="UP000502433"/>
    </source>
</evidence>
<dbReference type="EMBL" id="CP051206">
    <property type="protein sequence ID" value="QJB46567.1"/>
    <property type="molecule type" value="Genomic_DNA"/>
</dbReference>
<dbReference type="SUPFAM" id="SSF53187">
    <property type="entry name" value="Zn-dependent exopeptidases"/>
    <property type="match status" value="1"/>
</dbReference>
<dbReference type="GO" id="GO:0009253">
    <property type="term" value="P:peptidoglycan catabolic process"/>
    <property type="evidence" value="ECO:0007669"/>
    <property type="project" value="InterPro"/>
</dbReference>
<dbReference type="KEGG" id="dfs:HGD76_22655"/>
<dbReference type="InterPro" id="IPR002508">
    <property type="entry name" value="MurNAc-LAA_cat"/>
</dbReference>
<feature type="signal peptide" evidence="2">
    <location>
        <begin position="1"/>
        <end position="23"/>
    </location>
</feature>
<dbReference type="PANTHER" id="PTHR30404:SF0">
    <property type="entry name" value="N-ACETYLMURAMOYL-L-ALANINE AMIDASE AMIC"/>
    <property type="match status" value="1"/>
</dbReference>
<dbReference type="InterPro" id="IPR050695">
    <property type="entry name" value="N-acetylmuramoyl_amidase_3"/>
</dbReference>
<sequence length="618" mass="67812">MKLQWLLPATFGTVLMLSSPTLAAKLESWRFDRNQNLLEINTNSAVKPEAQLVFTPTRLVIDLPGVKFGRSQLTQQIGGGIREIRIGQFDEQTTRIVLELSPGYTLDPKQVKFVGKSANRWTVQLPKLESDSNSSATNNNTNNNNNNNYNLVGIDSQAKPEFSPIAKTANSRRGTTQIESFQITGDGFFMRTNGGNPQTRIIRSRDQTTVFIDILDATLSANLTQGNLAVNKHGVDSIGLTQLQTTPTSVRMTLKIATNSPDWRVTASSSGLIILPTRGMVNAPETDNFPPTRNNNDSIATIESIELADNGTQLLIKADQVISATTGWDKSSGLFRITIPNAKLANEVKGPTFNANSPIIKLRLQPQPPNTVVILIQPASGVTLGVLNQAGDKFLALKLQQYRQIRPPMNLPPLLPPKQQLPDLKPRQPQITPRRSLRKGKIVVIIDPGHGGKDSGAIGIGGVLEKDVILPISKRITEVLERNGIQVIMTRGSDYFVTLPGRVTMAQRANADVFVSIHANSAGANRPEVSGLETYHYDSGLRLAQIVHSKILQSLNVRDRNVRKARFYVLRKTSMPSILVETGFLTGRDDAAKLRTSAYQNQMADAIAQGILQYLKSR</sequence>
<evidence type="ECO:0000256" key="2">
    <source>
        <dbReference type="SAM" id="SignalP"/>
    </source>
</evidence>
<dbReference type="GO" id="GO:0030288">
    <property type="term" value="C:outer membrane-bounded periplasmic space"/>
    <property type="evidence" value="ECO:0007669"/>
    <property type="project" value="TreeGrafter"/>
</dbReference>
<feature type="chain" id="PRO_5026302187" evidence="2">
    <location>
        <begin position="24"/>
        <end position="618"/>
    </location>
</feature>
<dbReference type="CDD" id="cd02696">
    <property type="entry name" value="MurNAc-LAA"/>
    <property type="match status" value="1"/>
</dbReference>
<dbReference type="Pfam" id="PF01520">
    <property type="entry name" value="Amidase_3"/>
    <property type="match status" value="1"/>
</dbReference>
<reference evidence="4 5" key="1">
    <citation type="submission" date="2020-04" db="EMBL/GenBank/DDBJ databases">
        <title>Genome-Wide Identification of 5-Methylcytosine Sites in Bacterial Genomes By High-Throughput Sequencing of MspJI Restriction Fragments.</title>
        <authorList>
            <person name="Wu V."/>
        </authorList>
    </citation>
    <scope>NUCLEOTIDE SEQUENCE [LARGE SCALE GENOMIC DNA]</scope>
    <source>
        <strain evidence="4 5">CCAP 1403/13f</strain>
    </source>
</reference>
<dbReference type="Pfam" id="PF11741">
    <property type="entry name" value="AMIN"/>
    <property type="match status" value="2"/>
</dbReference>
<name>A0A6H2C4W1_DOLFA</name>
<feature type="domain" description="MurNAc-LAA" evidence="3">
    <location>
        <begin position="503"/>
        <end position="612"/>
    </location>
</feature>
<dbReference type="PANTHER" id="PTHR30404">
    <property type="entry name" value="N-ACETYLMURAMOYL-L-ALANINE AMIDASE"/>
    <property type="match status" value="1"/>
</dbReference>
<gene>
    <name evidence="4" type="ORF">HGD76_22655</name>
</gene>
<evidence type="ECO:0000256" key="1">
    <source>
        <dbReference type="ARBA" id="ARBA00022801"/>
    </source>
</evidence>
<evidence type="ECO:0000313" key="4">
    <source>
        <dbReference type="EMBL" id="QJB46567.1"/>
    </source>
</evidence>
<organism evidence="4 5">
    <name type="scientific">Dolichospermum flos-aquae CCAP 1403/13F</name>
    <dbReference type="NCBI Taxonomy" id="315271"/>
    <lineage>
        <taxon>Bacteria</taxon>
        <taxon>Bacillati</taxon>
        <taxon>Cyanobacteriota</taxon>
        <taxon>Cyanophyceae</taxon>
        <taxon>Nostocales</taxon>
        <taxon>Aphanizomenonaceae</taxon>
        <taxon>Dolichospermum</taxon>
    </lineage>
</organism>
<protein>
    <submittedName>
        <fullName evidence="4">N-acetylmuramoyl-L-alanine amidase</fullName>
    </submittedName>
</protein>
<dbReference type="RefSeq" id="WP_168697106.1">
    <property type="nucleotide sequence ID" value="NZ_CP051206.1"/>
</dbReference>
<dbReference type="AlphaFoldDB" id="A0A6H2C4W1"/>
<evidence type="ECO:0000259" key="3">
    <source>
        <dbReference type="SMART" id="SM00646"/>
    </source>
</evidence>
<proteinExistence type="predicted"/>
<dbReference type="Proteomes" id="UP000502433">
    <property type="component" value="Chromosome"/>
</dbReference>
<dbReference type="Gene3D" id="3.40.630.40">
    <property type="entry name" value="Zn-dependent exopeptidases"/>
    <property type="match status" value="1"/>
</dbReference>
<dbReference type="GO" id="GO:0008745">
    <property type="term" value="F:N-acetylmuramoyl-L-alanine amidase activity"/>
    <property type="evidence" value="ECO:0007669"/>
    <property type="project" value="InterPro"/>
</dbReference>
<reference evidence="4 5" key="2">
    <citation type="submission" date="2020-04" db="EMBL/GenBank/DDBJ databases">
        <authorList>
            <person name="Fomenkov A."/>
            <person name="Anton B.P."/>
            <person name="Roberts R.J."/>
        </authorList>
    </citation>
    <scope>NUCLEOTIDE SEQUENCE [LARGE SCALE GENOMIC DNA]</scope>
    <source>
        <strain evidence="4 5">CCAP 1403/13f</strain>
    </source>
</reference>
<dbReference type="SMART" id="SM00646">
    <property type="entry name" value="Ami_3"/>
    <property type="match status" value="1"/>
</dbReference>
<dbReference type="InterPro" id="IPR021731">
    <property type="entry name" value="AMIN_dom"/>
</dbReference>